<name>A0ACC1NGA2_9HYPO</name>
<reference evidence="1" key="1">
    <citation type="submission" date="2022-08" db="EMBL/GenBank/DDBJ databases">
        <title>Genome Sequence of Lecanicillium fungicola.</title>
        <authorList>
            <person name="Buettner E."/>
        </authorList>
    </citation>
    <scope>NUCLEOTIDE SEQUENCE</scope>
    <source>
        <strain evidence="1">Babe33</strain>
    </source>
</reference>
<dbReference type="Proteomes" id="UP001143910">
    <property type="component" value="Unassembled WGS sequence"/>
</dbReference>
<gene>
    <name evidence="1" type="ORF">NQ176_g3865</name>
</gene>
<protein>
    <submittedName>
        <fullName evidence="1">Uncharacterized protein</fullName>
    </submittedName>
</protein>
<evidence type="ECO:0000313" key="1">
    <source>
        <dbReference type="EMBL" id="KAJ2978350.1"/>
    </source>
</evidence>
<sequence length="369" mass="39672">MKSSSLAIVAAASSTAAAGARHVMYFDQWHTAVLPPRDVTAGVTHVITAFAPDTTFNWGSSYTPFMPLDQVRALFDEGTKVCLAVGGWGDTTGFGVAAASDSSRKTYAQNIATALDALGYDCVDIDWEYPGGNGEDYKQNPNSGKVSEIQTYPLLLQEIKAAIGTKELSIAVPGKEGDMIAFTAEQVPKINAAVDFVNVMTYDLMNRRDTVTNHHTSVEDSLNTINIYLSRGMSAAKMNLGFAFYAKWFTTKDGVTCDQPTGCPTAVLEDANGGDTGLSGAVTFEAANWGGAFLNAMNNGKADNDKGGQWYWDSSAKVYWTWDTPAFIARKFTEIVKAKGLGGVMAWSLAQDSHDWSHLKAMQQGVSSL</sequence>
<evidence type="ECO:0000313" key="2">
    <source>
        <dbReference type="Proteomes" id="UP001143910"/>
    </source>
</evidence>
<dbReference type="EMBL" id="JANJQO010000384">
    <property type="protein sequence ID" value="KAJ2978350.1"/>
    <property type="molecule type" value="Genomic_DNA"/>
</dbReference>
<organism evidence="1 2">
    <name type="scientific">Zarea fungicola</name>
    <dbReference type="NCBI Taxonomy" id="93591"/>
    <lineage>
        <taxon>Eukaryota</taxon>
        <taxon>Fungi</taxon>
        <taxon>Dikarya</taxon>
        <taxon>Ascomycota</taxon>
        <taxon>Pezizomycotina</taxon>
        <taxon>Sordariomycetes</taxon>
        <taxon>Hypocreomycetidae</taxon>
        <taxon>Hypocreales</taxon>
        <taxon>Cordycipitaceae</taxon>
        <taxon>Zarea</taxon>
    </lineage>
</organism>
<proteinExistence type="predicted"/>
<comment type="caution">
    <text evidence="1">The sequence shown here is derived from an EMBL/GenBank/DDBJ whole genome shotgun (WGS) entry which is preliminary data.</text>
</comment>
<keyword evidence="2" id="KW-1185">Reference proteome</keyword>
<accession>A0ACC1NGA2</accession>